<evidence type="ECO:0000259" key="6">
    <source>
        <dbReference type="Pfam" id="PF05154"/>
    </source>
</evidence>
<dbReference type="Pfam" id="PF05154">
    <property type="entry name" value="TM2"/>
    <property type="match status" value="1"/>
</dbReference>
<accession>A0A948T281</accession>
<evidence type="ECO:0000256" key="2">
    <source>
        <dbReference type="ARBA" id="ARBA00022692"/>
    </source>
</evidence>
<comment type="caution">
    <text evidence="7">The sequence shown here is derived from an EMBL/GenBank/DDBJ whole genome shotgun (WGS) entry which is preliminary data.</text>
</comment>
<keyword evidence="2 5" id="KW-0812">Transmembrane</keyword>
<evidence type="ECO:0000256" key="4">
    <source>
        <dbReference type="ARBA" id="ARBA00023136"/>
    </source>
</evidence>
<dbReference type="EMBL" id="JAHLFP010000028">
    <property type="protein sequence ID" value="MBU3805994.1"/>
    <property type="molecule type" value="Genomic_DNA"/>
</dbReference>
<proteinExistence type="predicted"/>
<dbReference type="GO" id="GO:0016020">
    <property type="term" value="C:membrane"/>
    <property type="evidence" value="ECO:0007669"/>
    <property type="project" value="UniProtKB-SubCell"/>
</dbReference>
<evidence type="ECO:0000256" key="5">
    <source>
        <dbReference type="SAM" id="Phobius"/>
    </source>
</evidence>
<keyword evidence="4 5" id="KW-0472">Membrane</keyword>
<organism evidence="7 8">
    <name type="scientific">Candidatus Allofournierella pullistercoris</name>
    <dbReference type="NCBI Taxonomy" id="2838597"/>
    <lineage>
        <taxon>Bacteria</taxon>
        <taxon>Bacillati</taxon>
        <taxon>Bacillota</taxon>
        <taxon>Clostridia</taxon>
        <taxon>Eubacteriales</taxon>
        <taxon>Oscillospiraceae</taxon>
        <taxon>Allofournierella</taxon>
    </lineage>
</organism>
<evidence type="ECO:0000256" key="1">
    <source>
        <dbReference type="ARBA" id="ARBA00004141"/>
    </source>
</evidence>
<reference evidence="7" key="2">
    <citation type="submission" date="2021-04" db="EMBL/GenBank/DDBJ databases">
        <authorList>
            <person name="Gilroy R."/>
        </authorList>
    </citation>
    <scope>NUCLEOTIDE SEQUENCE</scope>
    <source>
        <strain evidence="7">B5_2728</strain>
    </source>
</reference>
<dbReference type="InterPro" id="IPR007829">
    <property type="entry name" value="TM2"/>
</dbReference>
<sequence>MKQPSGGVSATPDLKHFVAAEAELAHLRQEHGLPQEKHGRLWHLLDRVLLHRQQRQKRLCNKATYLKLCLLGIVGAHRFYEGRWGLGLLYLATCWSGFSVAMTIIDAMVVIPMKGDEQGNVML</sequence>
<evidence type="ECO:0000313" key="7">
    <source>
        <dbReference type="EMBL" id="MBU3805994.1"/>
    </source>
</evidence>
<name>A0A948T281_9FIRM</name>
<evidence type="ECO:0000313" key="8">
    <source>
        <dbReference type="Proteomes" id="UP000713596"/>
    </source>
</evidence>
<keyword evidence="3 5" id="KW-1133">Transmembrane helix</keyword>
<feature type="transmembrane region" description="Helical" evidence="5">
    <location>
        <begin position="86"/>
        <end position="111"/>
    </location>
</feature>
<comment type="subcellular location">
    <subcellularLocation>
        <location evidence="1">Membrane</location>
        <topology evidence="1">Multi-pass membrane protein</topology>
    </subcellularLocation>
</comment>
<evidence type="ECO:0000256" key="3">
    <source>
        <dbReference type="ARBA" id="ARBA00022989"/>
    </source>
</evidence>
<reference evidence="7" key="1">
    <citation type="journal article" date="2021" name="PeerJ">
        <title>Extensive microbial diversity within the chicken gut microbiome revealed by metagenomics and culture.</title>
        <authorList>
            <person name="Gilroy R."/>
            <person name="Ravi A."/>
            <person name="Getino M."/>
            <person name="Pursley I."/>
            <person name="Horton D.L."/>
            <person name="Alikhan N.F."/>
            <person name="Baker D."/>
            <person name="Gharbi K."/>
            <person name="Hall N."/>
            <person name="Watson M."/>
            <person name="Adriaenssens E.M."/>
            <person name="Foster-Nyarko E."/>
            <person name="Jarju S."/>
            <person name="Secka A."/>
            <person name="Antonio M."/>
            <person name="Oren A."/>
            <person name="Chaudhuri R.R."/>
            <person name="La Ragione R."/>
            <person name="Hildebrand F."/>
            <person name="Pallen M.J."/>
        </authorList>
    </citation>
    <scope>NUCLEOTIDE SEQUENCE</scope>
    <source>
        <strain evidence="7">B5_2728</strain>
    </source>
</reference>
<dbReference type="AlphaFoldDB" id="A0A948T281"/>
<feature type="domain" description="TM2" evidence="6">
    <location>
        <begin position="62"/>
        <end position="107"/>
    </location>
</feature>
<dbReference type="Proteomes" id="UP000713596">
    <property type="component" value="Unassembled WGS sequence"/>
</dbReference>
<gene>
    <name evidence="7" type="ORF">H9882_03780</name>
</gene>
<protein>
    <submittedName>
        <fullName evidence="7">TM2 domain-containing protein</fullName>
    </submittedName>
</protein>